<reference evidence="1 2" key="1">
    <citation type="submission" date="2015-01" db="EMBL/GenBank/DDBJ databases">
        <title>Evolution of Trichinella species and genotypes.</title>
        <authorList>
            <person name="Korhonen P.K."/>
            <person name="Edoardo P."/>
            <person name="Giuseppe L.R."/>
            <person name="Gasser R.B."/>
        </authorList>
    </citation>
    <scope>NUCLEOTIDE SEQUENCE [LARGE SCALE GENOMIC DNA]</scope>
    <source>
        <strain evidence="1">ISS417</strain>
    </source>
</reference>
<dbReference type="Proteomes" id="UP000055048">
    <property type="component" value="Unassembled WGS sequence"/>
</dbReference>
<accession>A0A0V0SQE5</accession>
<protein>
    <submittedName>
        <fullName evidence="1">Uncharacterized protein</fullName>
    </submittedName>
</protein>
<feature type="non-terminal residue" evidence="1">
    <location>
        <position position="31"/>
    </location>
</feature>
<gene>
    <name evidence="1" type="ORF">T05_16116</name>
</gene>
<evidence type="ECO:0000313" key="2">
    <source>
        <dbReference type="Proteomes" id="UP000055048"/>
    </source>
</evidence>
<dbReference type="EMBL" id="JYDJ01004054">
    <property type="protein sequence ID" value="KRX28773.1"/>
    <property type="molecule type" value="Genomic_DNA"/>
</dbReference>
<dbReference type="AlphaFoldDB" id="A0A0V0SQE5"/>
<proteinExistence type="predicted"/>
<keyword evidence="2" id="KW-1185">Reference proteome</keyword>
<organism evidence="1 2">
    <name type="scientific">Trichinella murrelli</name>
    <dbReference type="NCBI Taxonomy" id="144512"/>
    <lineage>
        <taxon>Eukaryota</taxon>
        <taxon>Metazoa</taxon>
        <taxon>Ecdysozoa</taxon>
        <taxon>Nematoda</taxon>
        <taxon>Enoplea</taxon>
        <taxon>Dorylaimia</taxon>
        <taxon>Trichinellida</taxon>
        <taxon>Trichinellidae</taxon>
        <taxon>Trichinella</taxon>
    </lineage>
</organism>
<sequence>MAVHRGLHPLEKRKIARYRWHSGRGGNFFIV</sequence>
<comment type="caution">
    <text evidence="1">The sequence shown here is derived from an EMBL/GenBank/DDBJ whole genome shotgun (WGS) entry which is preliminary data.</text>
</comment>
<name>A0A0V0SQE5_9BILA</name>
<evidence type="ECO:0000313" key="1">
    <source>
        <dbReference type="EMBL" id="KRX28773.1"/>
    </source>
</evidence>